<dbReference type="Pfam" id="PF17820">
    <property type="entry name" value="PDZ_6"/>
    <property type="match status" value="1"/>
</dbReference>
<feature type="domain" description="PDZ" evidence="2">
    <location>
        <begin position="212"/>
        <end position="267"/>
    </location>
</feature>
<protein>
    <submittedName>
        <fullName evidence="3">PDZ domain-containing protein</fullName>
    </submittedName>
</protein>
<dbReference type="Proteomes" id="UP000199305">
    <property type="component" value="Unassembled WGS sequence"/>
</dbReference>
<sequence length="285" mass="32100">MIHAATRSRLAVLVALVAIPVAYWAFAGRLSVPDDEHRAPGARAGLAQLFSGNEASLEERVGRLEESLARSAEIQSRLLDLVEELRQQLEGPDPAPPRTRQASLRDSQARAGNRSTRRRDFRDTQLERLVQAGINPDRAAFIMESQERFQYEHMKLSYAYRHMQDKSSPEARALREKLENYSHPRKMLEHELSAQEFELYLQATNDNREMEISDVVNGAPAADAGLRPGDRIISYNGERIFHMGDLRSQIYKVGPGENVAVEVLRRDSGNRETIYVPSGPLGIRG</sequence>
<feature type="region of interest" description="Disordered" evidence="1">
    <location>
        <begin position="89"/>
        <end position="123"/>
    </location>
</feature>
<dbReference type="SMART" id="SM00228">
    <property type="entry name" value="PDZ"/>
    <property type="match status" value="1"/>
</dbReference>
<name>A0A1G8UTN3_9GAMM</name>
<proteinExistence type="predicted"/>
<dbReference type="EMBL" id="FNFH01000001">
    <property type="protein sequence ID" value="SDJ57024.1"/>
    <property type="molecule type" value="Genomic_DNA"/>
</dbReference>
<organism evidence="3 4">
    <name type="scientific">Microbulbifer yueqingensis</name>
    <dbReference type="NCBI Taxonomy" id="658219"/>
    <lineage>
        <taxon>Bacteria</taxon>
        <taxon>Pseudomonadati</taxon>
        <taxon>Pseudomonadota</taxon>
        <taxon>Gammaproteobacteria</taxon>
        <taxon>Cellvibrionales</taxon>
        <taxon>Microbulbiferaceae</taxon>
        <taxon>Microbulbifer</taxon>
    </lineage>
</organism>
<dbReference type="PROSITE" id="PS50106">
    <property type="entry name" value="PDZ"/>
    <property type="match status" value="1"/>
</dbReference>
<reference evidence="4" key="1">
    <citation type="submission" date="2016-10" db="EMBL/GenBank/DDBJ databases">
        <authorList>
            <person name="Varghese N."/>
            <person name="Submissions S."/>
        </authorList>
    </citation>
    <scope>NUCLEOTIDE SEQUENCE [LARGE SCALE GENOMIC DNA]</scope>
    <source>
        <strain evidence="4">CGMCC 1.10658</strain>
    </source>
</reference>
<evidence type="ECO:0000313" key="4">
    <source>
        <dbReference type="Proteomes" id="UP000199305"/>
    </source>
</evidence>
<dbReference type="InterPro" id="IPR036034">
    <property type="entry name" value="PDZ_sf"/>
</dbReference>
<dbReference type="SUPFAM" id="SSF50156">
    <property type="entry name" value="PDZ domain-like"/>
    <property type="match status" value="1"/>
</dbReference>
<dbReference type="InterPro" id="IPR041489">
    <property type="entry name" value="PDZ_6"/>
</dbReference>
<dbReference type="RefSeq" id="WP_139169345.1">
    <property type="nucleotide sequence ID" value="NZ_FNFH01000001.1"/>
</dbReference>
<dbReference type="Gene3D" id="2.30.42.10">
    <property type="match status" value="1"/>
</dbReference>
<dbReference type="AlphaFoldDB" id="A0A1G8UTN3"/>
<dbReference type="InterPro" id="IPR001478">
    <property type="entry name" value="PDZ"/>
</dbReference>
<evidence type="ECO:0000259" key="2">
    <source>
        <dbReference type="PROSITE" id="PS50106"/>
    </source>
</evidence>
<evidence type="ECO:0000313" key="3">
    <source>
        <dbReference type="EMBL" id="SDJ57024.1"/>
    </source>
</evidence>
<dbReference type="OrthoDB" id="5765949at2"/>
<accession>A0A1G8UTN3</accession>
<keyword evidence="4" id="KW-1185">Reference proteome</keyword>
<evidence type="ECO:0000256" key="1">
    <source>
        <dbReference type="SAM" id="MobiDB-lite"/>
    </source>
</evidence>
<gene>
    <name evidence="3" type="ORF">SAMN05216212_0265</name>
</gene>
<dbReference type="STRING" id="658219.SAMN05216212_0265"/>